<accession>A0A8B7TIZ4</accession>
<feature type="compositionally biased region" description="Polar residues" evidence="1">
    <location>
        <begin position="65"/>
        <end position="97"/>
    </location>
</feature>
<sequence>MLEPDPEHRPDIFQVSYFAFKFAKKDCPVSNINNSSIPSALPEPMTTSEAAARKSQMKARITDTIGPTETSIAPRQRPKANSTTATPSMLTFQSSATPVKVPAPSEFSNHRPKGNVALPTPSSS</sequence>
<evidence type="ECO:0000256" key="1">
    <source>
        <dbReference type="SAM" id="MobiDB-lite"/>
    </source>
</evidence>
<dbReference type="Gene3D" id="1.10.510.10">
    <property type="entry name" value="Transferase(Phosphotransferase) domain 1"/>
    <property type="match status" value="1"/>
</dbReference>
<evidence type="ECO:0000313" key="2">
    <source>
        <dbReference type="RefSeq" id="XP_020007523.1"/>
    </source>
</evidence>
<reference evidence="2" key="1">
    <citation type="submission" date="2025-08" db="UniProtKB">
        <authorList>
            <consortium name="RefSeq"/>
        </authorList>
    </citation>
    <scope>IDENTIFICATION</scope>
    <source>
        <tissue evidence="2">Leukocyte</tissue>
    </source>
</reference>
<protein>
    <submittedName>
        <fullName evidence="2">BMP-2-inducible protein kinase-like</fullName>
    </submittedName>
</protein>
<dbReference type="KEGG" id="ccan:109675143"/>
<gene>
    <name evidence="2" type="primary">LOC109675143</name>
</gene>
<dbReference type="OrthoDB" id="9538142at2759"/>
<dbReference type="PANTHER" id="PTHR47907">
    <property type="entry name" value="PROTEIN KINASE DOMAIN-CONTAINING PROTEIN"/>
    <property type="match status" value="1"/>
</dbReference>
<feature type="region of interest" description="Disordered" evidence="1">
    <location>
        <begin position="34"/>
        <end position="124"/>
    </location>
</feature>
<proteinExistence type="predicted"/>
<dbReference type="AlphaFoldDB" id="A0A8B7TIZ4"/>
<organism evidence="2">
    <name type="scientific">Castor canadensis</name>
    <name type="common">American beaver</name>
    <dbReference type="NCBI Taxonomy" id="51338"/>
    <lineage>
        <taxon>Eukaryota</taxon>
        <taxon>Metazoa</taxon>
        <taxon>Chordata</taxon>
        <taxon>Craniata</taxon>
        <taxon>Vertebrata</taxon>
        <taxon>Euteleostomi</taxon>
        <taxon>Mammalia</taxon>
        <taxon>Eutheria</taxon>
        <taxon>Euarchontoglires</taxon>
        <taxon>Glires</taxon>
        <taxon>Rodentia</taxon>
        <taxon>Castorimorpha</taxon>
        <taxon>Castoridae</taxon>
        <taxon>Castor</taxon>
    </lineage>
</organism>
<dbReference type="RefSeq" id="XP_020007523.1">
    <property type="nucleotide sequence ID" value="XM_020151934.1"/>
</dbReference>
<dbReference type="PANTHER" id="PTHR47907:SF4">
    <property type="entry name" value="BMP-2-INDUCIBLE PROTEIN KINASE ISOFORM X1"/>
    <property type="match status" value="1"/>
</dbReference>
<name>A0A8B7TIZ4_CASCN</name>
<dbReference type="InterPro" id="IPR051744">
    <property type="entry name" value="AP2_assoc_SerThr_kinase"/>
</dbReference>